<comment type="caution">
    <text evidence="5">The sequence shown here is derived from an EMBL/GenBank/DDBJ whole genome shotgun (WGS) entry which is preliminary data.</text>
</comment>
<dbReference type="InterPro" id="IPR036236">
    <property type="entry name" value="Znf_C2H2_sf"/>
</dbReference>
<dbReference type="GO" id="GO:0008270">
    <property type="term" value="F:zinc ion binding"/>
    <property type="evidence" value="ECO:0007669"/>
    <property type="project" value="UniProtKB-KW"/>
</dbReference>
<evidence type="ECO:0000313" key="6">
    <source>
        <dbReference type="Proteomes" id="UP001178507"/>
    </source>
</evidence>
<feature type="compositionally biased region" description="Basic and acidic residues" evidence="2">
    <location>
        <begin position="29"/>
        <end position="49"/>
    </location>
</feature>
<evidence type="ECO:0000313" key="5">
    <source>
        <dbReference type="EMBL" id="CAJ1402943.1"/>
    </source>
</evidence>
<evidence type="ECO:0000259" key="4">
    <source>
        <dbReference type="PROSITE" id="PS50157"/>
    </source>
</evidence>
<dbReference type="AlphaFoldDB" id="A0AA36JDD3"/>
<feature type="domain" description="C3H1-type" evidence="3">
    <location>
        <begin position="111"/>
        <end position="140"/>
    </location>
</feature>
<feature type="domain" description="C2H2-type" evidence="4">
    <location>
        <begin position="151"/>
        <end position="180"/>
    </location>
</feature>
<dbReference type="InterPro" id="IPR013087">
    <property type="entry name" value="Znf_C2H2_type"/>
</dbReference>
<dbReference type="SUPFAM" id="SSF57667">
    <property type="entry name" value="beta-beta-alpha zinc fingers"/>
    <property type="match status" value="1"/>
</dbReference>
<keyword evidence="6" id="KW-1185">Reference proteome</keyword>
<dbReference type="PROSITE" id="PS50157">
    <property type="entry name" value="ZINC_FINGER_C2H2_2"/>
    <property type="match status" value="1"/>
</dbReference>
<reference evidence="5" key="1">
    <citation type="submission" date="2023-08" db="EMBL/GenBank/DDBJ databases">
        <authorList>
            <person name="Chen Y."/>
            <person name="Shah S."/>
            <person name="Dougan E. K."/>
            <person name="Thang M."/>
            <person name="Chan C."/>
        </authorList>
    </citation>
    <scope>NUCLEOTIDE SEQUENCE</scope>
</reference>
<protein>
    <submittedName>
        <fullName evidence="5">Uncharacterized protein</fullName>
    </submittedName>
</protein>
<dbReference type="PROSITE" id="PS00028">
    <property type="entry name" value="ZINC_FINGER_C2H2_1"/>
    <property type="match status" value="1"/>
</dbReference>
<dbReference type="Pfam" id="PF12874">
    <property type="entry name" value="zf-met"/>
    <property type="match status" value="1"/>
</dbReference>
<sequence length="234" mass="26307">MVSLNDLDQQIGALESAEEEEAEEDEVVEEKRSKGSREPKSKLEAEETKRKKGRAARNAVCFRYLEGTCKFDDCKFGHVNPQKLTSEERAQVLQELPLRKYSKKLSEAIRALNIPRCKDFHQRGGCKRPTGKCHFWHLTDATVAKWAGFDFWCAVCSKGFTSEDQMLEHKASKVHQSNKRGRGEFEPSASFRGSRGSGRAQSRGRGRGGSGRGRGCEEDEEEAVPLRGRGRGRT</sequence>
<dbReference type="PROSITE" id="PS50103">
    <property type="entry name" value="ZF_C3H1"/>
    <property type="match status" value="2"/>
</dbReference>
<dbReference type="Proteomes" id="UP001178507">
    <property type="component" value="Unassembled WGS sequence"/>
</dbReference>
<feature type="region of interest" description="Disordered" evidence="2">
    <location>
        <begin position="171"/>
        <end position="234"/>
    </location>
</feature>
<feature type="compositionally biased region" description="Acidic residues" evidence="2">
    <location>
        <begin position="16"/>
        <end position="28"/>
    </location>
</feature>
<dbReference type="EMBL" id="CAUJNA010003473">
    <property type="protein sequence ID" value="CAJ1402943.1"/>
    <property type="molecule type" value="Genomic_DNA"/>
</dbReference>
<proteinExistence type="predicted"/>
<dbReference type="InterPro" id="IPR000571">
    <property type="entry name" value="Znf_CCCH"/>
</dbReference>
<feature type="region of interest" description="Disordered" evidence="2">
    <location>
        <begin position="1"/>
        <end position="49"/>
    </location>
</feature>
<keyword evidence="1" id="KW-0862">Zinc</keyword>
<name>A0AA36JDD3_9DINO</name>
<evidence type="ECO:0000256" key="2">
    <source>
        <dbReference type="SAM" id="MobiDB-lite"/>
    </source>
</evidence>
<dbReference type="Gene3D" id="3.30.160.60">
    <property type="entry name" value="Classic Zinc Finger"/>
    <property type="match status" value="1"/>
</dbReference>
<evidence type="ECO:0000259" key="3">
    <source>
        <dbReference type="PROSITE" id="PS50103"/>
    </source>
</evidence>
<evidence type="ECO:0000256" key="1">
    <source>
        <dbReference type="PROSITE-ProRule" id="PRU00723"/>
    </source>
</evidence>
<feature type="zinc finger region" description="C3H1-type" evidence="1">
    <location>
        <begin position="111"/>
        <end position="140"/>
    </location>
</feature>
<feature type="zinc finger region" description="C3H1-type" evidence="1">
    <location>
        <begin position="55"/>
        <end position="81"/>
    </location>
</feature>
<feature type="domain" description="C3H1-type" evidence="3">
    <location>
        <begin position="55"/>
        <end position="81"/>
    </location>
</feature>
<gene>
    <name evidence="5" type="ORF">EVOR1521_LOCUS25717</name>
</gene>
<accession>A0AA36JDD3</accession>
<keyword evidence="1" id="KW-0863">Zinc-finger</keyword>
<keyword evidence="1" id="KW-0479">Metal-binding</keyword>
<dbReference type="Gene3D" id="4.10.1000.10">
    <property type="entry name" value="Zinc finger, CCCH-type"/>
    <property type="match status" value="1"/>
</dbReference>
<organism evidence="5 6">
    <name type="scientific">Effrenium voratum</name>
    <dbReference type="NCBI Taxonomy" id="2562239"/>
    <lineage>
        <taxon>Eukaryota</taxon>
        <taxon>Sar</taxon>
        <taxon>Alveolata</taxon>
        <taxon>Dinophyceae</taxon>
        <taxon>Suessiales</taxon>
        <taxon>Symbiodiniaceae</taxon>
        <taxon>Effrenium</taxon>
    </lineage>
</organism>
<feature type="compositionally biased region" description="Low complexity" evidence="2">
    <location>
        <begin position="188"/>
        <end position="203"/>
    </location>
</feature>